<sequence>MIPEPQVEQQAVSSVPVKVRLSLPRQALFWSAGFLVLVLILWLLSNILLPFVAGFALAYFLDPLADRLQRTGLSRTLSALVILLTFVLLAVVGIAVLAPLLVNQFNSFLENLPNIISRIQALIAGPGLGWLREITGGMVPDVQASVDAMVGQGAGWFGGVLKGLWSTTGTLMSIASLFVVTPVVAFYMLVDWDRMVREVDSLIPVYHRETARGLASEMDDAIAGFVRGQGAVCLILGGFYAISLSLAGLNFGLLIGLISGIIGFIPYVGSATGFVLAGGVALVQFWPDYLWIGLVIGIFILGQFVEGNILQPNLVGRSVGLHPVWLMFALVAFGSLFGFAGLLLAVPLAAAIGVLTRFATRQYRESPIYSGRPSESDLII</sequence>
<dbReference type="Proteomes" id="UP001274321">
    <property type="component" value="Unassembled WGS sequence"/>
</dbReference>
<feature type="transmembrane region" description="Helical" evidence="6">
    <location>
        <begin position="264"/>
        <end position="282"/>
    </location>
</feature>
<dbReference type="RefSeq" id="WP_319843398.1">
    <property type="nucleotide sequence ID" value="NZ_JAXAFJ010000002.1"/>
</dbReference>
<dbReference type="PANTHER" id="PTHR21716:SF64">
    <property type="entry name" value="AI-2 TRANSPORT PROTEIN TQSA"/>
    <property type="match status" value="1"/>
</dbReference>
<comment type="caution">
    <text evidence="7">The sequence shown here is derived from an EMBL/GenBank/DDBJ whole genome shotgun (WGS) entry which is preliminary data.</text>
</comment>
<evidence type="ECO:0000313" key="8">
    <source>
        <dbReference type="Proteomes" id="UP001274321"/>
    </source>
</evidence>
<feature type="transmembrane region" description="Helical" evidence="6">
    <location>
        <begin position="231"/>
        <end position="258"/>
    </location>
</feature>
<comment type="similarity">
    <text evidence="2">Belongs to the autoinducer-2 exporter (AI-2E) (TC 2.A.86) family.</text>
</comment>
<evidence type="ECO:0000313" key="7">
    <source>
        <dbReference type="EMBL" id="MDX6805275.1"/>
    </source>
</evidence>
<evidence type="ECO:0000256" key="1">
    <source>
        <dbReference type="ARBA" id="ARBA00004141"/>
    </source>
</evidence>
<evidence type="ECO:0000256" key="3">
    <source>
        <dbReference type="ARBA" id="ARBA00022692"/>
    </source>
</evidence>
<protein>
    <submittedName>
        <fullName evidence="7">AI-2E family transporter</fullName>
    </submittedName>
</protein>
<feature type="transmembrane region" description="Helical" evidence="6">
    <location>
        <begin position="325"/>
        <end position="355"/>
    </location>
</feature>
<feature type="transmembrane region" description="Helical" evidence="6">
    <location>
        <begin position="171"/>
        <end position="190"/>
    </location>
</feature>
<evidence type="ECO:0000256" key="6">
    <source>
        <dbReference type="SAM" id="Phobius"/>
    </source>
</evidence>
<organism evidence="7 8">
    <name type="scientific">Terrihabitans rhizophilus</name>
    <dbReference type="NCBI Taxonomy" id="3092662"/>
    <lineage>
        <taxon>Bacteria</taxon>
        <taxon>Pseudomonadati</taxon>
        <taxon>Pseudomonadota</taxon>
        <taxon>Alphaproteobacteria</taxon>
        <taxon>Hyphomicrobiales</taxon>
        <taxon>Terrihabitans</taxon>
    </lineage>
</organism>
<gene>
    <name evidence="7" type="ORF">SCD90_04280</name>
</gene>
<keyword evidence="8" id="KW-1185">Reference proteome</keyword>
<feature type="transmembrane region" description="Helical" evidence="6">
    <location>
        <begin position="27"/>
        <end position="60"/>
    </location>
</feature>
<proteinExistence type="inferred from homology"/>
<keyword evidence="5 6" id="KW-0472">Membrane</keyword>
<keyword evidence="3 6" id="KW-0812">Transmembrane</keyword>
<accession>A0ABU4RNP7</accession>
<dbReference type="Pfam" id="PF01594">
    <property type="entry name" value="AI-2E_transport"/>
    <property type="match status" value="1"/>
</dbReference>
<name>A0ABU4RNP7_9HYPH</name>
<evidence type="ECO:0000256" key="4">
    <source>
        <dbReference type="ARBA" id="ARBA00022989"/>
    </source>
</evidence>
<comment type="subcellular location">
    <subcellularLocation>
        <location evidence="1">Membrane</location>
        <topology evidence="1">Multi-pass membrane protein</topology>
    </subcellularLocation>
</comment>
<dbReference type="EMBL" id="JAXAFJ010000002">
    <property type="protein sequence ID" value="MDX6805275.1"/>
    <property type="molecule type" value="Genomic_DNA"/>
</dbReference>
<feature type="transmembrane region" description="Helical" evidence="6">
    <location>
        <begin position="80"/>
        <end position="102"/>
    </location>
</feature>
<dbReference type="InterPro" id="IPR002549">
    <property type="entry name" value="AI-2E-like"/>
</dbReference>
<feature type="transmembrane region" description="Helical" evidence="6">
    <location>
        <begin position="289"/>
        <end position="305"/>
    </location>
</feature>
<keyword evidence="4 6" id="KW-1133">Transmembrane helix</keyword>
<reference evidence="7 8" key="1">
    <citation type="submission" date="2023-11" db="EMBL/GenBank/DDBJ databases">
        <authorList>
            <person name="Bao R."/>
        </authorList>
    </citation>
    <scope>NUCLEOTIDE SEQUENCE [LARGE SCALE GENOMIC DNA]</scope>
    <source>
        <strain evidence="7 8">PJ23</strain>
    </source>
</reference>
<evidence type="ECO:0000256" key="5">
    <source>
        <dbReference type="ARBA" id="ARBA00023136"/>
    </source>
</evidence>
<evidence type="ECO:0000256" key="2">
    <source>
        <dbReference type="ARBA" id="ARBA00009773"/>
    </source>
</evidence>
<dbReference type="PANTHER" id="PTHR21716">
    <property type="entry name" value="TRANSMEMBRANE PROTEIN"/>
    <property type="match status" value="1"/>
</dbReference>